<evidence type="ECO:0000256" key="5">
    <source>
        <dbReference type="PROSITE-ProRule" id="PRU00282"/>
    </source>
</evidence>
<comment type="caution">
    <text evidence="8">The sequence shown here is derived from an EMBL/GenBank/DDBJ whole genome shotgun (WGS) entry which is preliminary data.</text>
</comment>
<dbReference type="PROSITE" id="PS50920">
    <property type="entry name" value="SOLCAR"/>
    <property type="match status" value="1"/>
</dbReference>
<feature type="transmembrane region" description="Helical" evidence="7">
    <location>
        <begin position="99"/>
        <end position="121"/>
    </location>
</feature>
<evidence type="ECO:0000256" key="4">
    <source>
        <dbReference type="ARBA" id="ARBA00023136"/>
    </source>
</evidence>
<comment type="similarity">
    <text evidence="6">Belongs to the mitochondrial carrier (TC 2.A.29) family.</text>
</comment>
<feature type="transmembrane region" description="Helical" evidence="7">
    <location>
        <begin position="25"/>
        <end position="48"/>
    </location>
</feature>
<name>A0ABR2ZSF8_9AGAR</name>
<evidence type="ECO:0000256" key="3">
    <source>
        <dbReference type="ARBA" id="ARBA00022989"/>
    </source>
</evidence>
<keyword evidence="9" id="KW-1185">Reference proteome</keyword>
<protein>
    <recommendedName>
        <fullName evidence="10">Mitochondrial carrier</fullName>
    </recommendedName>
</protein>
<organism evidence="8 9">
    <name type="scientific">Marasmius tenuissimus</name>
    <dbReference type="NCBI Taxonomy" id="585030"/>
    <lineage>
        <taxon>Eukaryota</taxon>
        <taxon>Fungi</taxon>
        <taxon>Dikarya</taxon>
        <taxon>Basidiomycota</taxon>
        <taxon>Agaricomycotina</taxon>
        <taxon>Agaricomycetes</taxon>
        <taxon>Agaricomycetidae</taxon>
        <taxon>Agaricales</taxon>
        <taxon>Marasmiineae</taxon>
        <taxon>Marasmiaceae</taxon>
        <taxon>Marasmius</taxon>
    </lineage>
</organism>
<evidence type="ECO:0000313" key="9">
    <source>
        <dbReference type="Proteomes" id="UP001437256"/>
    </source>
</evidence>
<keyword evidence="3 7" id="KW-1133">Transmembrane helix</keyword>
<evidence type="ECO:0008006" key="10">
    <source>
        <dbReference type="Google" id="ProtNLM"/>
    </source>
</evidence>
<keyword evidence="6" id="KW-0813">Transport</keyword>
<dbReference type="Gene3D" id="1.50.40.10">
    <property type="entry name" value="Mitochondrial carrier domain"/>
    <property type="match status" value="1"/>
</dbReference>
<evidence type="ECO:0000313" key="8">
    <source>
        <dbReference type="EMBL" id="KAL0064255.1"/>
    </source>
</evidence>
<feature type="repeat" description="Solcar" evidence="5">
    <location>
        <begin position="20"/>
        <end position="123"/>
    </location>
</feature>
<reference evidence="8 9" key="1">
    <citation type="submission" date="2024-05" db="EMBL/GenBank/DDBJ databases">
        <title>A draft genome resource for the thread blight pathogen Marasmius tenuissimus strain MS-2.</title>
        <authorList>
            <person name="Yulfo-Soto G.E."/>
            <person name="Baruah I.K."/>
            <person name="Amoako-Attah I."/>
            <person name="Bukari Y."/>
            <person name="Meinhardt L.W."/>
            <person name="Bailey B.A."/>
            <person name="Cohen S.P."/>
        </authorList>
    </citation>
    <scope>NUCLEOTIDE SEQUENCE [LARGE SCALE GENOMIC DNA]</scope>
    <source>
        <strain evidence="8 9">MS-2</strain>
    </source>
</reference>
<dbReference type="Pfam" id="PF00153">
    <property type="entry name" value="Mito_carr"/>
    <property type="match status" value="1"/>
</dbReference>
<sequence>MTHISQIPILNRMLWPSRALGLGEVVLFFLVSFFISLAILVPLSGALVRWRVHYNPRRIQLEDAEDQDDAPPNRTVTGFFSTLRRIYVVEGFSGYYKGLIPNILGSLFGMIVTFATLAYLAHHGFSGIIYSVWLCSVVVLHLAIDIPIQILTIRAIITPYKLPWTKPSFGYKMLLSPIERRQPWKLYLLPGILISHLVQLLVGAFIGQLSGYLTWSLTASQGLEGWMKVVVLRLIFAVIPATFLAPWKIVQARLAVQRTRANGDGDANVAADADVAEEASVVEDTSVAEPDTSSVGVEPYSTEDVINLRDAEEPYAGLVDCFKKIVVEEGRRTLFRAWWIYFIQALSLVP</sequence>
<keyword evidence="4 5" id="KW-0472">Membrane</keyword>
<dbReference type="Proteomes" id="UP001437256">
    <property type="component" value="Unassembled WGS sequence"/>
</dbReference>
<evidence type="ECO:0000256" key="6">
    <source>
        <dbReference type="RuleBase" id="RU000488"/>
    </source>
</evidence>
<evidence type="ECO:0000256" key="2">
    <source>
        <dbReference type="ARBA" id="ARBA00022692"/>
    </source>
</evidence>
<dbReference type="EMBL" id="JBBXMP010000065">
    <property type="protein sequence ID" value="KAL0064255.1"/>
    <property type="molecule type" value="Genomic_DNA"/>
</dbReference>
<evidence type="ECO:0000256" key="7">
    <source>
        <dbReference type="SAM" id="Phobius"/>
    </source>
</evidence>
<evidence type="ECO:0000256" key="1">
    <source>
        <dbReference type="ARBA" id="ARBA00004141"/>
    </source>
</evidence>
<feature type="transmembrane region" description="Helical" evidence="7">
    <location>
        <begin position="186"/>
        <end position="206"/>
    </location>
</feature>
<dbReference type="InterPro" id="IPR018108">
    <property type="entry name" value="MCP_transmembrane"/>
</dbReference>
<feature type="transmembrane region" description="Helical" evidence="7">
    <location>
        <begin position="127"/>
        <end position="144"/>
    </location>
</feature>
<dbReference type="SUPFAM" id="SSF103506">
    <property type="entry name" value="Mitochondrial carrier"/>
    <property type="match status" value="1"/>
</dbReference>
<accession>A0ABR2ZSF8</accession>
<comment type="subcellular location">
    <subcellularLocation>
        <location evidence="1">Membrane</location>
        <topology evidence="1">Multi-pass membrane protein</topology>
    </subcellularLocation>
</comment>
<feature type="transmembrane region" description="Helical" evidence="7">
    <location>
        <begin position="226"/>
        <end position="250"/>
    </location>
</feature>
<proteinExistence type="inferred from homology"/>
<keyword evidence="2 5" id="KW-0812">Transmembrane</keyword>
<dbReference type="InterPro" id="IPR023395">
    <property type="entry name" value="MCP_dom_sf"/>
</dbReference>
<gene>
    <name evidence="8" type="ORF">AAF712_008840</name>
</gene>